<dbReference type="InterPro" id="IPR011990">
    <property type="entry name" value="TPR-like_helical_dom_sf"/>
</dbReference>
<dbReference type="RefSeq" id="XP_019629729.1">
    <property type="nucleotide sequence ID" value="XM_019774170.1"/>
</dbReference>
<dbReference type="SUPFAM" id="SSF48452">
    <property type="entry name" value="TPR-like"/>
    <property type="match status" value="1"/>
</dbReference>
<dbReference type="Pfam" id="PF03445">
    <property type="entry name" value="DUF294"/>
    <property type="match status" value="1"/>
</dbReference>
<evidence type="ECO:0000259" key="1">
    <source>
        <dbReference type="Pfam" id="PF03445"/>
    </source>
</evidence>
<dbReference type="GeneID" id="109473978"/>
<dbReference type="GO" id="GO:0008773">
    <property type="term" value="F:[protein-PII] uridylyltransferase activity"/>
    <property type="evidence" value="ECO:0007669"/>
    <property type="project" value="InterPro"/>
</dbReference>
<proteinExistence type="predicted"/>
<feature type="domain" description="Protein-PII uridylyltransferase N-terminal" evidence="1">
    <location>
        <begin position="450"/>
        <end position="534"/>
    </location>
</feature>
<protein>
    <submittedName>
        <fullName evidence="3">Uncharacterized protein LOC109473978</fullName>
    </submittedName>
</protein>
<organism evidence="2 3">
    <name type="scientific">Branchiostoma belcheri</name>
    <name type="common">Amphioxus</name>
    <dbReference type="NCBI Taxonomy" id="7741"/>
    <lineage>
        <taxon>Eukaryota</taxon>
        <taxon>Metazoa</taxon>
        <taxon>Chordata</taxon>
        <taxon>Cephalochordata</taxon>
        <taxon>Leptocardii</taxon>
        <taxon>Amphioxiformes</taxon>
        <taxon>Branchiostomatidae</taxon>
        <taxon>Branchiostoma</taxon>
    </lineage>
</organism>
<dbReference type="PANTHER" id="PTHR19959">
    <property type="entry name" value="KINESIN LIGHT CHAIN"/>
    <property type="match status" value="1"/>
</dbReference>
<evidence type="ECO:0000313" key="2">
    <source>
        <dbReference type="Proteomes" id="UP000515135"/>
    </source>
</evidence>
<dbReference type="KEGG" id="bbel:109473978"/>
<dbReference type="Proteomes" id="UP000515135">
    <property type="component" value="Unplaced"/>
</dbReference>
<dbReference type="PANTHER" id="PTHR19959:SF119">
    <property type="entry name" value="FUNGAL LIPASE-LIKE DOMAIN-CONTAINING PROTEIN"/>
    <property type="match status" value="1"/>
</dbReference>
<name>A0A6P4Z722_BRABE</name>
<accession>A0A6P4Z722</accession>
<sequence length="554" mass="63282">MLRICEKLRQVDEKSERFGLVRTEPDYLRALLDAMADMDRLMEVEVLKSLGDVNVERGQLDNNPEMFDRAMVLYRTALLRCEDANVGESLENRYLYAEKLRLGKVTVRTASVSYEPLAKDKEIPSLAKVAEKLQPLDSMLTDSCKKDLILTQYTKFLVEGIVNGDNLLESEAIKSLGDVYLERGTETRDTAYMTKASALYNTALARCGESQGKVALVHRLLHTAKIRQETENIRKQDLRLREKRQLQQHLFRHFPITSGKTMPGVSGHQFLSSREYIASQTTKHATPDYRAYRQHLTTGDRALAVGKLDLAERQFTSALKLIHDRNKPDCWKEAECLRRLGDVYVQRGKTTKEGRKFTQAAALYNAAMARSAGGKEQKLTECLRETEQSFLQFTANVQVEPSSYDTVIHHKKILENMRSRAESQLEAIDQQHNPYQYDEDDPAMIPVEIERAEAVKELFKTIAKDRQVFIKDLVDECIDTLGVPPCKYAFIGLGSQATELVTPYSDLEFAILIEEGKDKDITRQYFLNLTHYLNLKSHQPRRNHPPSHGHPVTK</sequence>
<gene>
    <name evidence="3" type="primary">LOC109473978</name>
</gene>
<dbReference type="AlphaFoldDB" id="A0A6P4Z722"/>
<keyword evidence="2" id="KW-1185">Reference proteome</keyword>
<dbReference type="InterPro" id="IPR005105">
    <property type="entry name" value="GlnD_Uridyltrans_N"/>
</dbReference>
<reference evidence="3" key="1">
    <citation type="submission" date="2025-08" db="UniProtKB">
        <authorList>
            <consortium name="RefSeq"/>
        </authorList>
    </citation>
    <scope>IDENTIFICATION</scope>
    <source>
        <tissue evidence="3">Gonad</tissue>
    </source>
</reference>
<evidence type="ECO:0000313" key="3">
    <source>
        <dbReference type="RefSeq" id="XP_019629729.1"/>
    </source>
</evidence>
<dbReference type="OrthoDB" id="10031911at2759"/>
<dbReference type="Gene3D" id="1.25.40.10">
    <property type="entry name" value="Tetratricopeptide repeat domain"/>
    <property type="match status" value="1"/>
</dbReference>